<reference evidence="2 4" key="2">
    <citation type="submission" date="2019-07" db="EMBL/GenBank/DDBJ databases">
        <title>Tepidimonas ignava SPS-1037 draft genome.</title>
        <authorList>
            <person name="Da Costa M.S."/>
            <person name="Froufe H.J.C."/>
            <person name="Egas C."/>
            <person name="Albuquerque L."/>
        </authorList>
    </citation>
    <scope>NUCLEOTIDE SEQUENCE [LARGE SCALE GENOMIC DNA]</scope>
    <source>
        <strain evidence="2 4">SPS-1037</strain>
    </source>
</reference>
<evidence type="ECO:0000313" key="3">
    <source>
        <dbReference type="Proteomes" id="UP000295536"/>
    </source>
</evidence>
<proteinExistence type="predicted"/>
<dbReference type="EMBL" id="SMAH01000001">
    <property type="protein sequence ID" value="TCS99788.1"/>
    <property type="molecule type" value="Genomic_DNA"/>
</dbReference>
<name>A0A4R3LJV6_9BURK</name>
<comment type="caution">
    <text evidence="1">The sequence shown here is derived from an EMBL/GenBank/DDBJ whole genome shotgun (WGS) entry which is preliminary data.</text>
</comment>
<reference evidence="1 3" key="1">
    <citation type="submission" date="2019-03" db="EMBL/GenBank/DDBJ databases">
        <title>Genomic Encyclopedia of Type Strains, Phase IV (KMG-IV): sequencing the most valuable type-strain genomes for metagenomic binning, comparative biology and taxonomic classification.</title>
        <authorList>
            <person name="Goeker M."/>
        </authorList>
    </citation>
    <scope>NUCLEOTIDE SEQUENCE [LARGE SCALE GENOMIC DNA]</scope>
    <source>
        <strain evidence="1 3">DSM 12034</strain>
    </source>
</reference>
<gene>
    <name evidence="1" type="ORF">EDC36_10155</name>
    <name evidence="2" type="ORF">Tigna_00547</name>
</gene>
<evidence type="ECO:0000313" key="4">
    <source>
        <dbReference type="Proteomes" id="UP000315577"/>
    </source>
</evidence>
<organism evidence="1 3">
    <name type="scientific">Tepidimonas ignava</name>
    <dbReference type="NCBI Taxonomy" id="114249"/>
    <lineage>
        <taxon>Bacteria</taxon>
        <taxon>Pseudomonadati</taxon>
        <taxon>Pseudomonadota</taxon>
        <taxon>Betaproteobacteria</taxon>
        <taxon>Burkholderiales</taxon>
        <taxon>Tepidimonas</taxon>
    </lineage>
</organism>
<protein>
    <submittedName>
        <fullName evidence="1">Uncharacterized protein</fullName>
    </submittedName>
</protein>
<dbReference type="Proteomes" id="UP000295536">
    <property type="component" value="Unassembled WGS sequence"/>
</dbReference>
<sequence>MEVGTGQRLHMRAFELDVKWLRPVTGLCKLACAFFHQHG</sequence>
<keyword evidence="4" id="KW-1185">Reference proteome</keyword>
<accession>A0A4R3LJV6</accession>
<evidence type="ECO:0000313" key="2">
    <source>
        <dbReference type="EMBL" id="TSE23173.1"/>
    </source>
</evidence>
<dbReference type="EMBL" id="VJNC01000003">
    <property type="protein sequence ID" value="TSE23173.1"/>
    <property type="molecule type" value="Genomic_DNA"/>
</dbReference>
<dbReference type="Proteomes" id="UP000315577">
    <property type="component" value="Unassembled WGS sequence"/>
</dbReference>
<evidence type="ECO:0000313" key="1">
    <source>
        <dbReference type="EMBL" id="TCS99788.1"/>
    </source>
</evidence>
<dbReference type="AlphaFoldDB" id="A0A4R3LJV6"/>